<keyword evidence="1 2" id="KW-0694">RNA-binding</keyword>
<name>A0A6G1I787_9PEZI</name>
<organism evidence="5 6">
    <name type="scientific">Trichodelitschia bisporula</name>
    <dbReference type="NCBI Taxonomy" id="703511"/>
    <lineage>
        <taxon>Eukaryota</taxon>
        <taxon>Fungi</taxon>
        <taxon>Dikarya</taxon>
        <taxon>Ascomycota</taxon>
        <taxon>Pezizomycotina</taxon>
        <taxon>Dothideomycetes</taxon>
        <taxon>Dothideomycetes incertae sedis</taxon>
        <taxon>Phaeotrichales</taxon>
        <taxon>Phaeotrichaceae</taxon>
        <taxon>Trichodelitschia</taxon>
    </lineage>
</organism>
<evidence type="ECO:0000313" key="6">
    <source>
        <dbReference type="Proteomes" id="UP000799640"/>
    </source>
</evidence>
<feature type="compositionally biased region" description="Basic and acidic residues" evidence="3">
    <location>
        <begin position="208"/>
        <end position="225"/>
    </location>
</feature>
<feature type="compositionally biased region" description="Low complexity" evidence="3">
    <location>
        <begin position="326"/>
        <end position="339"/>
    </location>
</feature>
<dbReference type="OrthoDB" id="1875751at2759"/>
<evidence type="ECO:0000256" key="1">
    <source>
        <dbReference type="ARBA" id="ARBA00022884"/>
    </source>
</evidence>
<feature type="region of interest" description="Disordered" evidence="3">
    <location>
        <begin position="1"/>
        <end position="123"/>
    </location>
</feature>
<dbReference type="SUPFAM" id="SSF54928">
    <property type="entry name" value="RNA-binding domain, RBD"/>
    <property type="match status" value="2"/>
</dbReference>
<feature type="compositionally biased region" description="Low complexity" evidence="3">
    <location>
        <begin position="13"/>
        <end position="24"/>
    </location>
</feature>
<feature type="region of interest" description="Disordered" evidence="3">
    <location>
        <begin position="387"/>
        <end position="423"/>
    </location>
</feature>
<dbReference type="InterPro" id="IPR035979">
    <property type="entry name" value="RBD_domain_sf"/>
</dbReference>
<evidence type="ECO:0000256" key="2">
    <source>
        <dbReference type="PROSITE-ProRule" id="PRU00176"/>
    </source>
</evidence>
<dbReference type="AlphaFoldDB" id="A0A6G1I787"/>
<dbReference type="Gene3D" id="3.30.70.330">
    <property type="match status" value="2"/>
</dbReference>
<dbReference type="Proteomes" id="UP000799640">
    <property type="component" value="Unassembled WGS sequence"/>
</dbReference>
<evidence type="ECO:0000256" key="3">
    <source>
        <dbReference type="SAM" id="MobiDB-lite"/>
    </source>
</evidence>
<dbReference type="EMBL" id="ML996689">
    <property type="protein sequence ID" value="KAF2404044.1"/>
    <property type="molecule type" value="Genomic_DNA"/>
</dbReference>
<feature type="domain" description="RRM" evidence="4">
    <location>
        <begin position="239"/>
        <end position="312"/>
    </location>
</feature>
<feature type="region of interest" description="Disordered" evidence="3">
    <location>
        <begin position="208"/>
        <end position="241"/>
    </location>
</feature>
<reference evidence="5" key="1">
    <citation type="journal article" date="2020" name="Stud. Mycol.">
        <title>101 Dothideomycetes genomes: a test case for predicting lifestyles and emergence of pathogens.</title>
        <authorList>
            <person name="Haridas S."/>
            <person name="Albert R."/>
            <person name="Binder M."/>
            <person name="Bloem J."/>
            <person name="Labutti K."/>
            <person name="Salamov A."/>
            <person name="Andreopoulos B."/>
            <person name="Baker S."/>
            <person name="Barry K."/>
            <person name="Bills G."/>
            <person name="Bluhm B."/>
            <person name="Cannon C."/>
            <person name="Castanera R."/>
            <person name="Culley D."/>
            <person name="Daum C."/>
            <person name="Ezra D."/>
            <person name="Gonzalez J."/>
            <person name="Henrissat B."/>
            <person name="Kuo A."/>
            <person name="Liang C."/>
            <person name="Lipzen A."/>
            <person name="Lutzoni F."/>
            <person name="Magnuson J."/>
            <person name="Mondo S."/>
            <person name="Nolan M."/>
            <person name="Ohm R."/>
            <person name="Pangilinan J."/>
            <person name="Park H.-J."/>
            <person name="Ramirez L."/>
            <person name="Alfaro M."/>
            <person name="Sun H."/>
            <person name="Tritt A."/>
            <person name="Yoshinaga Y."/>
            <person name="Zwiers L.-H."/>
            <person name="Turgeon B."/>
            <person name="Goodwin S."/>
            <person name="Spatafora J."/>
            <person name="Crous P."/>
            <person name="Grigoriev I."/>
        </authorList>
    </citation>
    <scope>NUCLEOTIDE SEQUENCE</scope>
    <source>
        <strain evidence="5">CBS 262.69</strain>
    </source>
</reference>
<sequence>MSSSPKPDPMVLATADTSDSGAADTAKKTKKRKRTAKDEPELEIDLTLPEPPSKKEARRAKKVKPSKSEKKDKSEKKARKSKSADGADNSDDETKGDDAEDQPNPDDKQPAKRSPHSIWIGNLPWTTTKDSLKTFFEAHGSIPPSAITRIHMPVPAGRSPRLAVKPTNKGFAYVDFEKREQLESALELSESLLGGRAVLIKRADNFAGRPEKPAEGTETTGKDGKVTTGRSNPEKPPSRRVFVGNLGFDVTKQDLEEHYAHCGEVVDVHLATFEDTGKCKGFAWVTFKDLSAGEDAVRGYTYKPVEESDSESSSEDDEAEEKKAGSDAASDAGSASGSDSDAKPKSKPTKKAKKAPKPRKWFVNRLHGRTLRVEFAEDASVRYKKRFGGKPEADCAAGDGEGAEAEGGDRKKAHDRRREARRAQRDVMLNEKVDARTIRPGAALMNAQRASVAVVQGTGKKVVFDD</sequence>
<feature type="domain" description="RRM" evidence="4">
    <location>
        <begin position="116"/>
        <end position="205"/>
    </location>
</feature>
<feature type="compositionally biased region" description="Acidic residues" evidence="3">
    <location>
        <begin position="307"/>
        <end position="319"/>
    </location>
</feature>
<feature type="compositionally biased region" description="Basic residues" evidence="3">
    <location>
        <begin position="345"/>
        <end position="363"/>
    </location>
</feature>
<dbReference type="PANTHER" id="PTHR23236">
    <property type="entry name" value="EUKARYOTIC TRANSLATION INITIATION FACTOR 4B/4H"/>
    <property type="match status" value="1"/>
</dbReference>
<feature type="compositionally biased region" description="Basic residues" evidence="3">
    <location>
        <begin position="56"/>
        <end position="65"/>
    </location>
</feature>
<dbReference type="InterPro" id="IPR012677">
    <property type="entry name" value="Nucleotide-bd_a/b_plait_sf"/>
</dbReference>
<evidence type="ECO:0000259" key="4">
    <source>
        <dbReference type="PROSITE" id="PS50102"/>
    </source>
</evidence>
<gene>
    <name evidence="5" type="ORF">EJ06DRAFT_527613</name>
</gene>
<accession>A0A6G1I787</accession>
<feature type="region of interest" description="Disordered" evidence="3">
    <location>
        <begin position="301"/>
        <end position="363"/>
    </location>
</feature>
<keyword evidence="6" id="KW-1185">Reference proteome</keyword>
<proteinExistence type="predicted"/>
<dbReference type="SMART" id="SM00360">
    <property type="entry name" value="RRM"/>
    <property type="match status" value="2"/>
</dbReference>
<dbReference type="PROSITE" id="PS50102">
    <property type="entry name" value="RRM"/>
    <property type="match status" value="2"/>
</dbReference>
<feature type="compositionally biased region" description="Basic and acidic residues" evidence="3">
    <location>
        <begin position="66"/>
        <end position="75"/>
    </location>
</feature>
<evidence type="ECO:0000313" key="5">
    <source>
        <dbReference type="EMBL" id="KAF2404044.1"/>
    </source>
</evidence>
<dbReference type="Pfam" id="PF00076">
    <property type="entry name" value="RRM_1"/>
    <property type="match status" value="1"/>
</dbReference>
<protein>
    <recommendedName>
        <fullName evidence="4">RRM domain-containing protein</fullName>
    </recommendedName>
</protein>
<dbReference type="InterPro" id="IPR000504">
    <property type="entry name" value="RRM_dom"/>
</dbReference>
<dbReference type="PANTHER" id="PTHR23236:SF11">
    <property type="entry name" value="EUKARYOTIC TRANSLATION INITIATION FACTOR 4H"/>
    <property type="match status" value="1"/>
</dbReference>
<feature type="compositionally biased region" description="Basic and acidic residues" evidence="3">
    <location>
        <begin position="407"/>
        <end position="423"/>
    </location>
</feature>
<dbReference type="GO" id="GO:0003723">
    <property type="term" value="F:RNA binding"/>
    <property type="evidence" value="ECO:0007669"/>
    <property type="project" value="UniProtKB-UniRule"/>
</dbReference>